<dbReference type="Proteomes" id="UP000295083">
    <property type="component" value="Unassembled WGS sequence"/>
</dbReference>
<feature type="compositionally biased region" description="Polar residues" evidence="5">
    <location>
        <begin position="242"/>
        <end position="267"/>
    </location>
</feature>
<keyword evidence="9" id="KW-1185">Reference proteome</keyword>
<dbReference type="AlphaFoldDB" id="A0A4R8Q9L1"/>
<feature type="region of interest" description="Disordered" evidence="5">
    <location>
        <begin position="709"/>
        <end position="897"/>
    </location>
</feature>
<dbReference type="InterPro" id="IPR024957">
    <property type="entry name" value="Cep57_MT-bd_dom"/>
</dbReference>
<evidence type="ECO:0000256" key="4">
    <source>
        <dbReference type="SAM" id="Coils"/>
    </source>
</evidence>
<feature type="compositionally biased region" description="Polar residues" evidence="5">
    <location>
        <begin position="24"/>
        <end position="47"/>
    </location>
</feature>
<sequence length="1111" mass="124025">METDSVHNRYRSRILREMKANRENPFNSPPSSTGSHGTVSPTMSSVFSDPEGESTRRLNEDIARIVGPANGKPKVNYEAAARRWPDFYSMPTATTDAIADKADRRPTASTRQKENVSHKSIVQKYLSNMDDLTENTWQGSKRTRAEMQPRVDDNESDVSSNISKALAIDINADNFRFNPQQLRNQSPLARGHARTTSGNYKAARRASMAAKNDRRKSDFLAPPTQATPKQPQAQSTPAENPTPVNFNTIRSTFPSPATTDSPAQNGVTSRSFVIPDISHLNDLVSGNLTFNGAVKNGAPIFVKHGRVRDRAESLPPNDHAEVDGLALPADEEKIFVSMDMLRDEIFHLQEHDDLVQRHALDLEDQVKHLQSELKRLKGRKSIDSALGSRTGSEPETAADERYHTERLQIESQMASLQTRLDQATTRISRNEVENNTLTLERDRALKKLQDACVELGDLMNKLEAQGRELHETQEKLNTTIELQNNREIVRHESASSKSSHEAREMRGIREDNHSLRKEQESMQQEIDDLRADNGSLRRELESLVTENRSLRSNSRTLMAENEELRQNEIRIKEDAEAARDEVMALQVEIQTMEQENGVLKEDNDSLVRHNEKYFKDNKLLRRENSGWEKEIHDLHDENMRLKEEIESLKQELDHCRPLGKTEEFSARITKQREEAGDESEEENMTSAFFMPDITIDSTQNSRVLDVTAEKATPRRATPGRKVIEVTETTDHTDRSANELDNTMQSQQSSVAAESRPKRRVSESRARSSSSQGQKVAFSLPERSSGNAKSSSSKASNVANKGSKRSVSGGASSKSSSTFKGAPVPDLDPFQADDEGTMQSPDNTQTHSMVIDLTSTSKSRKESSVKSRTVRQETTNTTRNLTSQSAKSTPAKSAVKPSQNKYTTIDLITQGGLDDTSTTDVKGSCPALSSDARRVLDSLSGHSCKNCIVCTRIKAHRGAISATEMAEGKKRIKVGRPMAPSDQYKQLGMSMDDNTVRPSQPPGNALAKVIKGLEDELEHLKMDQAKMQARYDQHNPALSQSKRKQLYADIQVSMNQQEVKKAQIYALFDVLEGQKQAGQDMSEEELDMTVLSITGMSVREITEGDTWSGIQG</sequence>
<feature type="region of interest" description="Disordered" evidence="5">
    <location>
        <begin position="1"/>
        <end position="56"/>
    </location>
</feature>
<proteinExistence type="predicted"/>
<dbReference type="EMBL" id="QAPG01000130">
    <property type="protein sequence ID" value="TDZ30473.1"/>
    <property type="molecule type" value="Genomic_DNA"/>
</dbReference>
<gene>
    <name evidence="8" type="primary">ppc89</name>
    <name evidence="8" type="ORF">C8035_v002460</name>
</gene>
<evidence type="ECO:0000313" key="8">
    <source>
        <dbReference type="EMBL" id="TDZ30473.1"/>
    </source>
</evidence>
<dbReference type="InterPro" id="IPR051756">
    <property type="entry name" value="Centrosomal_MT-associated"/>
</dbReference>
<feature type="compositionally biased region" description="Basic and acidic residues" evidence="5">
    <location>
        <begin position="143"/>
        <end position="153"/>
    </location>
</feature>
<dbReference type="GO" id="GO:0005815">
    <property type="term" value="C:microtubule organizing center"/>
    <property type="evidence" value="ECO:0007669"/>
    <property type="project" value="UniProtKB-SubCell"/>
</dbReference>
<evidence type="ECO:0000256" key="3">
    <source>
        <dbReference type="ARBA" id="ARBA00023212"/>
    </source>
</evidence>
<protein>
    <submittedName>
        <fullName evidence="8">Spindle pole body protein ppc89</fullName>
    </submittedName>
</protein>
<reference evidence="8 9" key="1">
    <citation type="submission" date="2018-11" db="EMBL/GenBank/DDBJ databases">
        <title>Genome sequence and assembly of Colletotrichum spinosum.</title>
        <authorList>
            <person name="Gan P."/>
            <person name="Shirasu K."/>
        </authorList>
    </citation>
    <scope>NUCLEOTIDE SEQUENCE [LARGE SCALE GENOMIC DNA]</scope>
    <source>
        <strain evidence="8 9">CBS 515.97</strain>
    </source>
</reference>
<organism evidence="8 9">
    <name type="scientific">Colletotrichum spinosum</name>
    <dbReference type="NCBI Taxonomy" id="1347390"/>
    <lineage>
        <taxon>Eukaryota</taxon>
        <taxon>Fungi</taxon>
        <taxon>Dikarya</taxon>
        <taxon>Ascomycota</taxon>
        <taxon>Pezizomycotina</taxon>
        <taxon>Sordariomycetes</taxon>
        <taxon>Hypocreomycetidae</taxon>
        <taxon>Glomerellales</taxon>
        <taxon>Glomerellaceae</taxon>
        <taxon>Colletotrichum</taxon>
        <taxon>Colletotrichum orbiculare species complex</taxon>
    </lineage>
</organism>
<feature type="compositionally biased region" description="Basic and acidic residues" evidence="5">
    <location>
        <begin position="721"/>
        <end position="737"/>
    </location>
</feature>
<dbReference type="PANTHER" id="PTHR19336">
    <property type="entry name" value="UNCHARACTERIZED DUF1167"/>
    <property type="match status" value="1"/>
</dbReference>
<feature type="region of interest" description="Disordered" evidence="5">
    <location>
        <begin position="138"/>
        <end position="158"/>
    </location>
</feature>
<keyword evidence="3" id="KW-0206">Cytoskeleton</keyword>
<dbReference type="PANTHER" id="PTHR19336:SF9">
    <property type="entry name" value="SPINDLE POLE BODY PROTEIN PPC89"/>
    <property type="match status" value="1"/>
</dbReference>
<evidence type="ECO:0000256" key="5">
    <source>
        <dbReference type="SAM" id="MobiDB-lite"/>
    </source>
</evidence>
<dbReference type="InterPro" id="IPR025925">
    <property type="entry name" value="PPC89_CLD"/>
</dbReference>
<dbReference type="Gene3D" id="6.10.250.3110">
    <property type="match status" value="1"/>
</dbReference>
<feature type="region of interest" description="Disordered" evidence="5">
    <location>
        <begin position="491"/>
        <end position="517"/>
    </location>
</feature>
<dbReference type="Pfam" id="PF14197">
    <property type="entry name" value="Cep57_CLD_2"/>
    <property type="match status" value="2"/>
</dbReference>
<feature type="compositionally biased region" description="Low complexity" evidence="5">
    <location>
        <begin position="783"/>
        <end position="820"/>
    </location>
</feature>
<feature type="compositionally biased region" description="Polar residues" evidence="5">
    <location>
        <begin position="836"/>
        <end position="847"/>
    </location>
</feature>
<evidence type="ECO:0000256" key="2">
    <source>
        <dbReference type="ARBA" id="ARBA00022490"/>
    </source>
</evidence>
<evidence type="ECO:0000256" key="1">
    <source>
        <dbReference type="ARBA" id="ARBA00004267"/>
    </source>
</evidence>
<feature type="coiled-coil region" evidence="4">
    <location>
        <begin position="406"/>
        <end position="475"/>
    </location>
</feature>
<feature type="compositionally biased region" description="Polar residues" evidence="5">
    <location>
        <begin position="738"/>
        <end position="751"/>
    </location>
</feature>
<feature type="domain" description="PPC89 centrosome localisation" evidence="7">
    <location>
        <begin position="410"/>
        <end position="474"/>
    </location>
</feature>
<evidence type="ECO:0000259" key="6">
    <source>
        <dbReference type="Pfam" id="PF06657"/>
    </source>
</evidence>
<keyword evidence="2" id="KW-0963">Cytoplasm</keyword>
<feature type="region of interest" description="Disordered" evidence="5">
    <location>
        <begin position="182"/>
        <end position="267"/>
    </location>
</feature>
<evidence type="ECO:0000313" key="9">
    <source>
        <dbReference type="Proteomes" id="UP000295083"/>
    </source>
</evidence>
<comment type="subcellular location">
    <subcellularLocation>
        <location evidence="1">Cytoplasm</location>
        <location evidence="1">Cytoskeleton</location>
        <location evidence="1">Microtubule organizing center</location>
    </subcellularLocation>
</comment>
<dbReference type="GO" id="GO:0008017">
    <property type="term" value="F:microtubule binding"/>
    <property type="evidence" value="ECO:0007669"/>
    <property type="project" value="InterPro"/>
</dbReference>
<evidence type="ECO:0000259" key="7">
    <source>
        <dbReference type="Pfam" id="PF14197"/>
    </source>
</evidence>
<feature type="compositionally biased region" description="Polar residues" evidence="5">
    <location>
        <begin position="871"/>
        <end position="897"/>
    </location>
</feature>
<feature type="compositionally biased region" description="Low complexity" evidence="5">
    <location>
        <begin position="221"/>
        <end position="238"/>
    </location>
</feature>
<keyword evidence="4" id="KW-0175">Coiled coil</keyword>
<feature type="domain" description="Cep57 centrosome microtubule-binding" evidence="6">
    <location>
        <begin position="993"/>
        <end position="1069"/>
    </location>
</feature>
<dbReference type="Pfam" id="PF06657">
    <property type="entry name" value="Cep57_MT_bd"/>
    <property type="match status" value="1"/>
</dbReference>
<comment type="caution">
    <text evidence="8">The sequence shown here is derived from an EMBL/GenBank/DDBJ whole genome shotgun (WGS) entry which is preliminary data.</text>
</comment>
<feature type="domain" description="PPC89 centrosome localisation" evidence="7">
    <location>
        <begin position="592"/>
        <end position="656"/>
    </location>
</feature>
<accession>A0A4R8Q9L1</accession>
<name>A0A4R8Q9L1_9PEZI</name>